<name>A0AAD2FFE4_9STRA</name>
<keyword evidence="1" id="KW-0732">Signal</keyword>
<organism evidence="2 3">
    <name type="scientific">Cylindrotheca closterium</name>
    <dbReference type="NCBI Taxonomy" id="2856"/>
    <lineage>
        <taxon>Eukaryota</taxon>
        <taxon>Sar</taxon>
        <taxon>Stramenopiles</taxon>
        <taxon>Ochrophyta</taxon>
        <taxon>Bacillariophyta</taxon>
        <taxon>Bacillariophyceae</taxon>
        <taxon>Bacillariophycidae</taxon>
        <taxon>Bacillariales</taxon>
        <taxon>Bacillariaceae</taxon>
        <taxon>Cylindrotheca</taxon>
    </lineage>
</organism>
<comment type="caution">
    <text evidence="2">The sequence shown here is derived from an EMBL/GenBank/DDBJ whole genome shotgun (WGS) entry which is preliminary data.</text>
</comment>
<dbReference type="Proteomes" id="UP001295423">
    <property type="component" value="Unassembled WGS sequence"/>
</dbReference>
<evidence type="ECO:0000313" key="2">
    <source>
        <dbReference type="EMBL" id="CAJ1908333.1"/>
    </source>
</evidence>
<dbReference type="AlphaFoldDB" id="A0AAD2FFE4"/>
<sequence length="170" mass="18703">MKTAVLLLLAISHNTTAWIQCSRAGRLAHSSTYALSDDYLENDLVAVKPDKDDDSSSKSRLCVVKPDNTVVPLCRHEDDVETDLFIDPRCYEEEFWGKVEDESVVGSYGEGWYGQRPVPSLGGGPGYGAEAQEIWSVDEDLLIQLEEENVDLPVLDMGIAHGEKARGGAF</sequence>
<reference evidence="2" key="1">
    <citation type="submission" date="2023-08" db="EMBL/GenBank/DDBJ databases">
        <authorList>
            <person name="Audoor S."/>
            <person name="Bilcke G."/>
        </authorList>
    </citation>
    <scope>NUCLEOTIDE SEQUENCE</scope>
</reference>
<dbReference type="EMBL" id="CAKOGP040000001">
    <property type="protein sequence ID" value="CAJ1908333.1"/>
    <property type="molecule type" value="Genomic_DNA"/>
</dbReference>
<evidence type="ECO:0000256" key="1">
    <source>
        <dbReference type="SAM" id="SignalP"/>
    </source>
</evidence>
<protein>
    <submittedName>
        <fullName evidence="2">Uncharacterized protein</fullName>
    </submittedName>
</protein>
<keyword evidence="3" id="KW-1185">Reference proteome</keyword>
<evidence type="ECO:0000313" key="3">
    <source>
        <dbReference type="Proteomes" id="UP001295423"/>
    </source>
</evidence>
<gene>
    <name evidence="2" type="ORF">CYCCA115_LOCUS510</name>
</gene>
<proteinExistence type="predicted"/>
<feature type="signal peptide" evidence="1">
    <location>
        <begin position="1"/>
        <end position="17"/>
    </location>
</feature>
<feature type="chain" id="PRO_5042185757" evidence="1">
    <location>
        <begin position="18"/>
        <end position="170"/>
    </location>
</feature>
<accession>A0AAD2FFE4</accession>